<dbReference type="RefSeq" id="WP_204776337.1">
    <property type="nucleotide sequence ID" value="NZ_JACJJQ010000013.1"/>
</dbReference>
<reference evidence="3 4" key="1">
    <citation type="journal article" date="2021" name="Sci. Rep.">
        <title>The distribution of antibiotic resistance genes in chicken gut microbiota commensals.</title>
        <authorList>
            <person name="Juricova H."/>
            <person name="Matiasovicova J."/>
            <person name="Kubasova T."/>
            <person name="Cejkova D."/>
            <person name="Rychlik I."/>
        </authorList>
    </citation>
    <scope>NUCLEOTIDE SEQUENCE [LARGE SCALE GENOMIC DNA]</scope>
    <source>
        <strain evidence="3 4">An810</strain>
    </source>
</reference>
<dbReference type="GO" id="GO:0032259">
    <property type="term" value="P:methylation"/>
    <property type="evidence" value="ECO:0007669"/>
    <property type="project" value="UniProtKB-KW"/>
</dbReference>
<protein>
    <submittedName>
        <fullName evidence="3">Class I SAM-dependent methyltransferase</fullName>
    </submittedName>
</protein>
<dbReference type="GO" id="GO:0008168">
    <property type="term" value="F:methyltransferase activity"/>
    <property type="evidence" value="ECO:0007669"/>
    <property type="project" value="UniProtKB-KW"/>
</dbReference>
<dbReference type="Proteomes" id="UP000776629">
    <property type="component" value="Unassembled WGS sequence"/>
</dbReference>
<dbReference type="PANTHER" id="PTHR43861">
    <property type="entry name" value="TRANS-ACONITATE 2-METHYLTRANSFERASE-RELATED"/>
    <property type="match status" value="1"/>
</dbReference>
<keyword evidence="3" id="KW-0489">Methyltransferase</keyword>
<keyword evidence="1" id="KW-0808">Transferase</keyword>
<organism evidence="3 4">
    <name type="scientific">Limosilactobacillus alvi</name>
    <dbReference type="NCBI Taxonomy" id="990412"/>
    <lineage>
        <taxon>Bacteria</taxon>
        <taxon>Bacillati</taxon>
        <taxon>Bacillota</taxon>
        <taxon>Bacilli</taxon>
        <taxon>Lactobacillales</taxon>
        <taxon>Lactobacillaceae</taxon>
        <taxon>Limosilactobacillus</taxon>
    </lineage>
</organism>
<evidence type="ECO:0000313" key="4">
    <source>
        <dbReference type="Proteomes" id="UP000776629"/>
    </source>
</evidence>
<dbReference type="InterPro" id="IPR041698">
    <property type="entry name" value="Methyltransf_25"/>
</dbReference>
<dbReference type="Gene3D" id="3.40.50.150">
    <property type="entry name" value="Vaccinia Virus protein VP39"/>
    <property type="match status" value="1"/>
</dbReference>
<sequence>MIYQTFAQLYDELFDPEMYDNWRRLVETEVPEGSQILDLAGGAGRLAVLLAQQGYQVTDADFSPEMLTLADQHRQEAGVDIKLIETDMRKLEGLPVYDAVTCFADSLCYLPNLEAVEATFRAVKAHLMPGGKFLFDVITPYQTDEIYPGYTYNFEAEDHSKAFLWTTYADEEVPHGVIHDLAFFIQNADQTYNRVGETHFERTYELETLKQALVNAGFKDDLIKVKADFGHKKVQPNTTRWFWFVTN</sequence>
<dbReference type="Gene3D" id="2.20.25.110">
    <property type="entry name" value="S-adenosyl-L-methionine-dependent methyltransferases"/>
    <property type="match status" value="1"/>
</dbReference>
<gene>
    <name evidence="3" type="ORF">H5993_04140</name>
</gene>
<accession>A0ABS2EPC8</accession>
<dbReference type="InterPro" id="IPR029063">
    <property type="entry name" value="SAM-dependent_MTases_sf"/>
</dbReference>
<evidence type="ECO:0000256" key="1">
    <source>
        <dbReference type="ARBA" id="ARBA00022679"/>
    </source>
</evidence>
<evidence type="ECO:0000259" key="2">
    <source>
        <dbReference type="Pfam" id="PF13649"/>
    </source>
</evidence>
<proteinExistence type="predicted"/>
<dbReference type="EMBL" id="JACJJQ010000013">
    <property type="protein sequence ID" value="MBM6753951.1"/>
    <property type="molecule type" value="Genomic_DNA"/>
</dbReference>
<dbReference type="SUPFAM" id="SSF53335">
    <property type="entry name" value="S-adenosyl-L-methionine-dependent methyltransferases"/>
    <property type="match status" value="1"/>
</dbReference>
<comment type="caution">
    <text evidence="3">The sequence shown here is derived from an EMBL/GenBank/DDBJ whole genome shotgun (WGS) entry which is preliminary data.</text>
</comment>
<keyword evidence="4" id="KW-1185">Reference proteome</keyword>
<evidence type="ECO:0000313" key="3">
    <source>
        <dbReference type="EMBL" id="MBM6753951.1"/>
    </source>
</evidence>
<dbReference type="CDD" id="cd02440">
    <property type="entry name" value="AdoMet_MTases"/>
    <property type="match status" value="1"/>
</dbReference>
<dbReference type="Pfam" id="PF13649">
    <property type="entry name" value="Methyltransf_25"/>
    <property type="match status" value="1"/>
</dbReference>
<name>A0ABS2EPC8_9LACO</name>
<feature type="domain" description="Methyltransferase" evidence="2">
    <location>
        <begin position="36"/>
        <end position="131"/>
    </location>
</feature>